<dbReference type="InterPro" id="IPR000595">
    <property type="entry name" value="cNMP-bd_dom"/>
</dbReference>
<dbReference type="InterPro" id="IPR050397">
    <property type="entry name" value="Env_Response_Regulators"/>
</dbReference>
<proteinExistence type="predicted"/>
<dbReference type="Proteomes" id="UP000199437">
    <property type="component" value="Unassembled WGS sequence"/>
</dbReference>
<dbReference type="GO" id="GO:0005829">
    <property type="term" value="C:cytosol"/>
    <property type="evidence" value="ECO:0007669"/>
    <property type="project" value="TreeGrafter"/>
</dbReference>
<dbReference type="PANTHER" id="PTHR24567:SF28">
    <property type="entry name" value="LISTERIOLYSIN REGULATORY PROTEIN"/>
    <property type="match status" value="1"/>
</dbReference>
<dbReference type="SMART" id="SM00419">
    <property type="entry name" value="HTH_CRP"/>
    <property type="match status" value="1"/>
</dbReference>
<evidence type="ECO:0000256" key="2">
    <source>
        <dbReference type="ARBA" id="ARBA00023125"/>
    </source>
</evidence>
<dbReference type="InterPro" id="IPR012318">
    <property type="entry name" value="HTH_CRP"/>
</dbReference>
<dbReference type="SUPFAM" id="SSF51206">
    <property type="entry name" value="cAMP-binding domain-like"/>
    <property type="match status" value="1"/>
</dbReference>
<dbReference type="OrthoDB" id="667966at2"/>
<dbReference type="AlphaFoldDB" id="A0A1I0ME58"/>
<evidence type="ECO:0000259" key="4">
    <source>
        <dbReference type="PROSITE" id="PS50042"/>
    </source>
</evidence>
<dbReference type="PRINTS" id="PR00034">
    <property type="entry name" value="HTHCRP"/>
</dbReference>
<dbReference type="InterPro" id="IPR036390">
    <property type="entry name" value="WH_DNA-bd_sf"/>
</dbReference>
<evidence type="ECO:0000256" key="1">
    <source>
        <dbReference type="ARBA" id="ARBA00023015"/>
    </source>
</evidence>
<keyword evidence="3" id="KW-0804">Transcription</keyword>
<dbReference type="Pfam" id="PF13545">
    <property type="entry name" value="HTH_Crp_2"/>
    <property type="match status" value="1"/>
</dbReference>
<dbReference type="PROSITE" id="PS50042">
    <property type="entry name" value="CNMP_BINDING_3"/>
    <property type="match status" value="1"/>
</dbReference>
<dbReference type="STRING" id="1267423.SAMN05216290_0293"/>
<dbReference type="GeneID" id="99985056"/>
<dbReference type="GO" id="GO:0003700">
    <property type="term" value="F:DNA-binding transcription factor activity"/>
    <property type="evidence" value="ECO:0007669"/>
    <property type="project" value="TreeGrafter"/>
</dbReference>
<evidence type="ECO:0000259" key="5">
    <source>
        <dbReference type="PROSITE" id="PS51063"/>
    </source>
</evidence>
<name>A0A1I0ME58_9BACT</name>
<dbReference type="SMART" id="SM00100">
    <property type="entry name" value="cNMP"/>
    <property type="match status" value="1"/>
</dbReference>
<dbReference type="RefSeq" id="WP_090256618.1">
    <property type="nucleotide sequence ID" value="NZ_FOIR01000001.1"/>
</dbReference>
<organism evidence="6 7">
    <name type="scientific">Roseivirga pacifica</name>
    <dbReference type="NCBI Taxonomy" id="1267423"/>
    <lineage>
        <taxon>Bacteria</taxon>
        <taxon>Pseudomonadati</taxon>
        <taxon>Bacteroidota</taxon>
        <taxon>Cytophagia</taxon>
        <taxon>Cytophagales</taxon>
        <taxon>Roseivirgaceae</taxon>
        <taxon>Roseivirga</taxon>
    </lineage>
</organism>
<dbReference type="CDD" id="cd00038">
    <property type="entry name" value="CAP_ED"/>
    <property type="match status" value="1"/>
</dbReference>
<dbReference type="GO" id="GO:0003677">
    <property type="term" value="F:DNA binding"/>
    <property type="evidence" value="ECO:0007669"/>
    <property type="project" value="UniProtKB-KW"/>
</dbReference>
<protein>
    <submittedName>
        <fullName evidence="6">cAMP-binding domain of CRP or a regulatory subunit of cAMP-dependent protein kinases</fullName>
    </submittedName>
</protein>
<dbReference type="Pfam" id="PF00027">
    <property type="entry name" value="cNMP_binding"/>
    <property type="match status" value="1"/>
</dbReference>
<accession>A0A1I0ME58</accession>
<dbReference type="InterPro" id="IPR018490">
    <property type="entry name" value="cNMP-bd_dom_sf"/>
</dbReference>
<feature type="domain" description="Cyclic nucleotide-binding" evidence="4">
    <location>
        <begin position="1"/>
        <end position="116"/>
    </location>
</feature>
<keyword evidence="2" id="KW-0238">DNA-binding</keyword>
<keyword evidence="7" id="KW-1185">Reference proteome</keyword>
<dbReference type="EMBL" id="FOIR01000001">
    <property type="protein sequence ID" value="SEV86234.1"/>
    <property type="molecule type" value="Genomic_DNA"/>
</dbReference>
<gene>
    <name evidence="6" type="ORF">SAMN05216290_0293</name>
</gene>
<dbReference type="PROSITE" id="PS51063">
    <property type="entry name" value="HTH_CRP_2"/>
    <property type="match status" value="1"/>
</dbReference>
<sequence length="196" mass="22454">MIPLTLLKQYGATKREISAQTVIFLEGDTAHTYFQIVSGNVKMFNTNLDGKEFVQGMFEAGQSFGEPPLFQSSDYPASAQAMSNTTLYALPKDQLFKLLKDHFDVHLAFTAMLTKRLMYKSMILREISSHDAKHRILTLIDHLKSEYGQPSEKMEVNLTRQQISELLGIRVETVIRTVKQLEKEGEIEIKERKILR</sequence>
<reference evidence="7" key="1">
    <citation type="submission" date="2016-10" db="EMBL/GenBank/DDBJ databases">
        <authorList>
            <person name="Varghese N."/>
            <person name="Submissions S."/>
        </authorList>
    </citation>
    <scope>NUCLEOTIDE SEQUENCE [LARGE SCALE GENOMIC DNA]</scope>
    <source>
        <strain evidence="7">CGMCC 1.12402</strain>
    </source>
</reference>
<dbReference type="Gene3D" id="2.60.120.10">
    <property type="entry name" value="Jelly Rolls"/>
    <property type="match status" value="1"/>
</dbReference>
<dbReference type="PANTHER" id="PTHR24567">
    <property type="entry name" value="CRP FAMILY TRANSCRIPTIONAL REGULATORY PROTEIN"/>
    <property type="match status" value="1"/>
</dbReference>
<evidence type="ECO:0000313" key="7">
    <source>
        <dbReference type="Proteomes" id="UP000199437"/>
    </source>
</evidence>
<dbReference type="InterPro" id="IPR014710">
    <property type="entry name" value="RmlC-like_jellyroll"/>
</dbReference>
<feature type="domain" description="HTH crp-type" evidence="5">
    <location>
        <begin position="130"/>
        <end position="196"/>
    </location>
</feature>
<dbReference type="GO" id="GO:0016301">
    <property type="term" value="F:kinase activity"/>
    <property type="evidence" value="ECO:0007669"/>
    <property type="project" value="UniProtKB-KW"/>
</dbReference>
<evidence type="ECO:0000256" key="3">
    <source>
        <dbReference type="ARBA" id="ARBA00023163"/>
    </source>
</evidence>
<keyword evidence="6" id="KW-0418">Kinase</keyword>
<keyword evidence="6" id="KW-0808">Transferase</keyword>
<dbReference type="SUPFAM" id="SSF46785">
    <property type="entry name" value="Winged helix' DNA-binding domain"/>
    <property type="match status" value="1"/>
</dbReference>
<evidence type="ECO:0000313" key="6">
    <source>
        <dbReference type="EMBL" id="SEV86234.1"/>
    </source>
</evidence>
<keyword evidence="1" id="KW-0805">Transcription regulation</keyword>